<keyword evidence="2" id="KW-0472">Membrane</keyword>
<evidence type="ECO:0000256" key="3">
    <source>
        <dbReference type="SAM" id="SignalP"/>
    </source>
</evidence>
<organism evidence="4 5">
    <name type="scientific">Brevibacillus gelatini</name>
    <dbReference type="NCBI Taxonomy" id="1655277"/>
    <lineage>
        <taxon>Bacteria</taxon>
        <taxon>Bacillati</taxon>
        <taxon>Bacillota</taxon>
        <taxon>Bacilli</taxon>
        <taxon>Bacillales</taxon>
        <taxon>Paenibacillaceae</taxon>
        <taxon>Brevibacillus</taxon>
    </lineage>
</organism>
<reference evidence="4 5" key="1">
    <citation type="submission" date="2018-10" db="EMBL/GenBank/DDBJ databases">
        <title>Phylogenomics of Brevibacillus.</title>
        <authorList>
            <person name="Dunlap C."/>
        </authorList>
    </citation>
    <scope>NUCLEOTIDE SEQUENCE [LARGE SCALE GENOMIC DNA]</scope>
    <source>
        <strain evidence="4 5">DSM 100115</strain>
    </source>
</reference>
<dbReference type="AlphaFoldDB" id="A0A3M8B3I6"/>
<evidence type="ECO:0000313" key="5">
    <source>
        <dbReference type="Proteomes" id="UP000268829"/>
    </source>
</evidence>
<proteinExistence type="predicted"/>
<dbReference type="OrthoDB" id="2462479at2"/>
<accession>A0A3M8B3I6</accession>
<feature type="compositionally biased region" description="Polar residues" evidence="1">
    <location>
        <begin position="110"/>
        <end position="121"/>
    </location>
</feature>
<keyword evidence="3" id="KW-0732">Signal</keyword>
<feature type="signal peptide" evidence="3">
    <location>
        <begin position="1"/>
        <end position="27"/>
    </location>
</feature>
<gene>
    <name evidence="4" type="ORF">EDM57_09220</name>
</gene>
<evidence type="ECO:0000256" key="1">
    <source>
        <dbReference type="SAM" id="MobiDB-lite"/>
    </source>
</evidence>
<sequence length="344" mass="35961">MNHHTRRTNWAAIVALFILMMNLFPFAAFVHAESLAPGDVRPGAVQPGEIRPGNISPNNIQPGNFQWETGEISPGEIEPGSLDAGNMRPGGVQPGNVTPGNVNPGVYQPGSVNPGDTQPGNVNPGDMHPGSLTPGNTQPGSVTPGGYSGKGDSKAYDYVNWSINEAFGGSLGLAADLAEGNVDPATFATMRSLFLVELGVKAIDIHLKDTSYDWLSGLPVDGFDAASAVMNFKFIKDTASGLQVTGLVKGLNVATGGIGLVFDSIDTFTNFRDAFDSSNSKDERVDSFIDGTGSFGSTLMDAGVIAAMVPGGQTVGLVLVSVGGVLWVGSKLTRWGRKLYKKFA</sequence>
<name>A0A3M8B3I6_9BACL</name>
<evidence type="ECO:0000256" key="2">
    <source>
        <dbReference type="SAM" id="Phobius"/>
    </source>
</evidence>
<feature type="region of interest" description="Disordered" evidence="1">
    <location>
        <begin position="76"/>
        <end position="148"/>
    </location>
</feature>
<comment type="caution">
    <text evidence="4">The sequence shown here is derived from an EMBL/GenBank/DDBJ whole genome shotgun (WGS) entry which is preliminary data.</text>
</comment>
<dbReference type="Proteomes" id="UP000268829">
    <property type="component" value="Unassembled WGS sequence"/>
</dbReference>
<feature type="transmembrane region" description="Helical" evidence="2">
    <location>
        <begin position="304"/>
        <end position="328"/>
    </location>
</feature>
<keyword evidence="2" id="KW-1133">Transmembrane helix</keyword>
<keyword evidence="2" id="KW-0812">Transmembrane</keyword>
<keyword evidence="5" id="KW-1185">Reference proteome</keyword>
<dbReference type="EMBL" id="RHHS01000020">
    <property type="protein sequence ID" value="RNB57890.1"/>
    <property type="molecule type" value="Genomic_DNA"/>
</dbReference>
<evidence type="ECO:0000313" key="4">
    <source>
        <dbReference type="EMBL" id="RNB57890.1"/>
    </source>
</evidence>
<dbReference type="RefSeq" id="WP_122904482.1">
    <property type="nucleotide sequence ID" value="NZ_RHHS01000020.1"/>
</dbReference>
<feature type="chain" id="PRO_5018195328" evidence="3">
    <location>
        <begin position="28"/>
        <end position="344"/>
    </location>
</feature>
<protein>
    <submittedName>
        <fullName evidence="4">Uncharacterized protein</fullName>
    </submittedName>
</protein>